<dbReference type="InterPro" id="IPR001375">
    <property type="entry name" value="Peptidase_S9_cat"/>
</dbReference>
<evidence type="ECO:0000259" key="2">
    <source>
        <dbReference type="Pfam" id="PF00326"/>
    </source>
</evidence>
<dbReference type="GO" id="GO:0006508">
    <property type="term" value="P:proteolysis"/>
    <property type="evidence" value="ECO:0007669"/>
    <property type="project" value="InterPro"/>
</dbReference>
<sequence>MGDRTISSMPPTTYCVLVPNYHGSFGYGDAFLHSLCGHIGEIEVKDVMDAVHVTLTAHPSMIDASRVYVMGSSYGGFIGLHLLEKHPSSFAGAILRNPVADTVTMMTSSDMANWMLILAGIIPSQLASSDVLEQAVDGKYEYTEDDLCILQRVNPRREVDKIAAPIYFILGEKDCRVVNQQTLEVVRVLRATHHRVEVYLNPKDDHYLRSPFSRELTWIIQRLHFR</sequence>
<dbReference type="InterPro" id="IPR029058">
    <property type="entry name" value="AB_hydrolase_fold"/>
</dbReference>
<dbReference type="PANTHER" id="PTHR42776">
    <property type="entry name" value="SERINE PEPTIDASE S9 FAMILY MEMBER"/>
    <property type="match status" value="1"/>
</dbReference>
<protein>
    <recommendedName>
        <fullName evidence="2">Peptidase S9 prolyl oligopeptidase catalytic domain-containing protein</fullName>
    </recommendedName>
</protein>
<evidence type="ECO:0000313" key="4">
    <source>
        <dbReference type="Proteomes" id="UP000078348"/>
    </source>
</evidence>
<dbReference type="Proteomes" id="UP000078348">
    <property type="component" value="Unassembled WGS sequence"/>
</dbReference>
<dbReference type="OrthoDB" id="416344at2759"/>
<dbReference type="EMBL" id="LXWW01000453">
    <property type="protein sequence ID" value="OAO13182.1"/>
    <property type="molecule type" value="Genomic_DNA"/>
</dbReference>
<dbReference type="Pfam" id="PF00326">
    <property type="entry name" value="Peptidase_S9"/>
    <property type="match status" value="1"/>
</dbReference>
<dbReference type="SUPFAM" id="SSF53474">
    <property type="entry name" value="alpha/beta-Hydrolases"/>
    <property type="match status" value="1"/>
</dbReference>
<dbReference type="AlphaFoldDB" id="A0A196SAP9"/>
<evidence type="ECO:0000256" key="1">
    <source>
        <dbReference type="ARBA" id="ARBA00022801"/>
    </source>
</evidence>
<dbReference type="PANTHER" id="PTHR42776:SF4">
    <property type="entry name" value="ACYLAMINO-ACID-RELEASING ENZYME"/>
    <property type="match status" value="1"/>
</dbReference>
<evidence type="ECO:0000313" key="3">
    <source>
        <dbReference type="EMBL" id="OAO13182.1"/>
    </source>
</evidence>
<organism evidence="3 4">
    <name type="scientific">Blastocystis sp. subtype 1 (strain ATCC 50177 / NandII)</name>
    <dbReference type="NCBI Taxonomy" id="478820"/>
    <lineage>
        <taxon>Eukaryota</taxon>
        <taxon>Sar</taxon>
        <taxon>Stramenopiles</taxon>
        <taxon>Bigyra</taxon>
        <taxon>Opalozoa</taxon>
        <taxon>Opalinata</taxon>
        <taxon>Blastocystidae</taxon>
        <taxon>Blastocystis</taxon>
    </lineage>
</organism>
<keyword evidence="1" id="KW-0378">Hydrolase</keyword>
<feature type="domain" description="Peptidase S9 prolyl oligopeptidase catalytic" evidence="2">
    <location>
        <begin position="14"/>
        <end position="225"/>
    </location>
</feature>
<gene>
    <name evidence="3" type="ORF">AV274_5124</name>
</gene>
<name>A0A196SAP9_BLAHN</name>
<comment type="caution">
    <text evidence="3">The sequence shown here is derived from an EMBL/GenBank/DDBJ whole genome shotgun (WGS) entry which is preliminary data.</text>
</comment>
<accession>A0A196SAP9</accession>
<proteinExistence type="predicted"/>
<reference evidence="3 4" key="1">
    <citation type="submission" date="2016-05" db="EMBL/GenBank/DDBJ databases">
        <title>Nuclear genome of Blastocystis sp. subtype 1 NandII.</title>
        <authorList>
            <person name="Gentekaki E."/>
            <person name="Curtis B."/>
            <person name="Stairs C."/>
            <person name="Eme L."/>
            <person name="Herman E."/>
            <person name="Klimes V."/>
            <person name="Arias M.C."/>
            <person name="Elias M."/>
            <person name="Hilliou F."/>
            <person name="Klute M."/>
            <person name="Malik S.-B."/>
            <person name="Pightling A."/>
            <person name="Rachubinski R."/>
            <person name="Salas D."/>
            <person name="Schlacht A."/>
            <person name="Suga H."/>
            <person name="Archibald J."/>
            <person name="Ball S.G."/>
            <person name="Clark G."/>
            <person name="Dacks J."/>
            <person name="Van Der Giezen M."/>
            <person name="Tsaousis A."/>
            <person name="Roger A."/>
        </authorList>
    </citation>
    <scope>NUCLEOTIDE SEQUENCE [LARGE SCALE GENOMIC DNA]</scope>
    <source>
        <strain evidence="4">ATCC 50177 / NandII</strain>
    </source>
</reference>
<dbReference type="STRING" id="478820.A0A196SAP9"/>
<keyword evidence="4" id="KW-1185">Reference proteome</keyword>
<dbReference type="Gene3D" id="3.40.50.1820">
    <property type="entry name" value="alpha/beta hydrolase"/>
    <property type="match status" value="1"/>
</dbReference>
<dbReference type="GO" id="GO:0004252">
    <property type="term" value="F:serine-type endopeptidase activity"/>
    <property type="evidence" value="ECO:0007669"/>
    <property type="project" value="TreeGrafter"/>
</dbReference>